<dbReference type="InterPro" id="IPR009056">
    <property type="entry name" value="Cyt_c-like_dom"/>
</dbReference>
<reference evidence="8 9" key="1">
    <citation type="submission" date="2022-12" db="EMBL/GenBank/DDBJ databases">
        <title>Sphingomonas abieness sp. nov., an endophytic bacterium isolated from Abies koreana.</title>
        <authorList>
            <person name="Jiang L."/>
            <person name="Lee J."/>
        </authorList>
    </citation>
    <scope>NUCLEOTIDE SEQUENCE [LARGE SCALE GENOMIC DNA]</scope>
    <source>
        <strain evidence="9">PAMB 00755</strain>
    </source>
</reference>
<accession>A0ABY7NKM1</accession>
<dbReference type="PIRSF" id="PIRSF000018">
    <property type="entry name" value="Mb_ADH_cyt_c"/>
    <property type="match status" value="1"/>
</dbReference>
<evidence type="ECO:0000256" key="1">
    <source>
        <dbReference type="ARBA" id="ARBA00022617"/>
    </source>
</evidence>
<keyword evidence="5" id="KW-0812">Transmembrane</keyword>
<dbReference type="SUPFAM" id="SSF46626">
    <property type="entry name" value="Cytochrome c"/>
    <property type="match status" value="3"/>
</dbReference>
<feature type="domain" description="Cytochrome c" evidence="7">
    <location>
        <begin position="305"/>
        <end position="388"/>
    </location>
</feature>
<sequence>MARFPLLAAALGLAALLVTGRASADDLVARGAYLATAADCGACHTAPGGAPFAGGLPLATPLGKIIATNITPSKDHGIGNYTLAQFTRALREGVRGDGARLYPAMPYTAYSGLSDDDVRALYAYFTRAVKPVERSPAATALPFPFNIRASMIGWNLLFLNGKRFQPSPHASTSWNRGAYLAQTLAHCSTCHTPRNLLMAEESDHPLAGGSLGAWYAPNITPDRTAGIGAWSDAELARYLSTGANDHAQAGGPMREAIDKSLRHLDAADIAALVTYIRSVPPSSAGAPAMDRAPSPITSDIDVLSDDRDDGAQLCADNCASCHQASGLGTRGLPSLVGNAAFRLPSADNVASAILAGIWPATGQAMPAFAHALTDRQVADLTSFLFRQFGGSRVTITAARVAALRSGGGGSWLPAVAQTAIAAGCAVTAAGIALLAWRRRRRIPGQAAESGRERGR</sequence>
<dbReference type="RefSeq" id="WP_270075994.1">
    <property type="nucleotide sequence ID" value="NZ_CP115174.1"/>
</dbReference>
<dbReference type="InterPro" id="IPR051459">
    <property type="entry name" value="Cytochrome_c-type_DH"/>
</dbReference>
<feature type="chain" id="PRO_5047351861" evidence="6">
    <location>
        <begin position="25"/>
        <end position="455"/>
    </location>
</feature>
<keyword evidence="3 4" id="KW-0408">Iron</keyword>
<feature type="signal peptide" evidence="6">
    <location>
        <begin position="1"/>
        <end position="24"/>
    </location>
</feature>
<evidence type="ECO:0000259" key="7">
    <source>
        <dbReference type="PROSITE" id="PS51007"/>
    </source>
</evidence>
<dbReference type="Gene3D" id="1.10.760.10">
    <property type="entry name" value="Cytochrome c-like domain"/>
    <property type="match status" value="3"/>
</dbReference>
<dbReference type="InterPro" id="IPR014353">
    <property type="entry name" value="Membr-bd_ADH_cyt_c"/>
</dbReference>
<keyword evidence="9" id="KW-1185">Reference proteome</keyword>
<protein>
    <submittedName>
        <fullName evidence="8">Cytochrome c</fullName>
    </submittedName>
</protein>
<feature type="domain" description="Cytochrome c" evidence="7">
    <location>
        <begin position="26"/>
        <end position="129"/>
    </location>
</feature>
<dbReference type="Proteomes" id="UP001210865">
    <property type="component" value="Chromosome"/>
</dbReference>
<dbReference type="EMBL" id="CP115174">
    <property type="protein sequence ID" value="WBO21345.1"/>
    <property type="molecule type" value="Genomic_DNA"/>
</dbReference>
<dbReference type="Pfam" id="PF13442">
    <property type="entry name" value="Cytochrome_CBB3"/>
    <property type="match status" value="1"/>
</dbReference>
<evidence type="ECO:0000256" key="6">
    <source>
        <dbReference type="SAM" id="SignalP"/>
    </source>
</evidence>
<feature type="domain" description="Cytochrome c" evidence="7">
    <location>
        <begin position="172"/>
        <end position="280"/>
    </location>
</feature>
<evidence type="ECO:0000256" key="3">
    <source>
        <dbReference type="ARBA" id="ARBA00023004"/>
    </source>
</evidence>
<evidence type="ECO:0000256" key="4">
    <source>
        <dbReference type="PROSITE-ProRule" id="PRU00433"/>
    </source>
</evidence>
<dbReference type="InterPro" id="IPR036909">
    <property type="entry name" value="Cyt_c-like_dom_sf"/>
</dbReference>
<gene>
    <name evidence="8" type="ORF">PBT88_14270</name>
</gene>
<feature type="transmembrane region" description="Helical" evidence="5">
    <location>
        <begin position="411"/>
        <end position="436"/>
    </location>
</feature>
<dbReference type="Pfam" id="PF00034">
    <property type="entry name" value="Cytochrom_C"/>
    <property type="match status" value="2"/>
</dbReference>
<keyword evidence="5" id="KW-1133">Transmembrane helix</keyword>
<dbReference type="PANTHER" id="PTHR35008">
    <property type="entry name" value="BLL4482 PROTEIN-RELATED"/>
    <property type="match status" value="1"/>
</dbReference>
<evidence type="ECO:0000256" key="2">
    <source>
        <dbReference type="ARBA" id="ARBA00022723"/>
    </source>
</evidence>
<keyword evidence="6" id="KW-0732">Signal</keyword>
<name>A0ABY7NKM1_9SPHN</name>
<organism evidence="8 9">
    <name type="scientific">Sphingomonas abietis</name>
    <dbReference type="NCBI Taxonomy" id="3012344"/>
    <lineage>
        <taxon>Bacteria</taxon>
        <taxon>Pseudomonadati</taxon>
        <taxon>Pseudomonadota</taxon>
        <taxon>Alphaproteobacteria</taxon>
        <taxon>Sphingomonadales</taxon>
        <taxon>Sphingomonadaceae</taxon>
        <taxon>Sphingomonas</taxon>
    </lineage>
</organism>
<evidence type="ECO:0000256" key="5">
    <source>
        <dbReference type="SAM" id="Phobius"/>
    </source>
</evidence>
<keyword evidence="2 4" id="KW-0479">Metal-binding</keyword>
<dbReference type="PROSITE" id="PS51007">
    <property type="entry name" value="CYTC"/>
    <property type="match status" value="3"/>
</dbReference>
<keyword evidence="1 4" id="KW-0349">Heme</keyword>
<evidence type="ECO:0000313" key="9">
    <source>
        <dbReference type="Proteomes" id="UP001210865"/>
    </source>
</evidence>
<evidence type="ECO:0000313" key="8">
    <source>
        <dbReference type="EMBL" id="WBO21345.1"/>
    </source>
</evidence>
<proteinExistence type="predicted"/>
<keyword evidence="5" id="KW-0472">Membrane</keyword>
<dbReference type="PANTHER" id="PTHR35008:SF4">
    <property type="entry name" value="BLL4482 PROTEIN"/>
    <property type="match status" value="1"/>
</dbReference>